<keyword evidence="1" id="KW-0812">Transmembrane</keyword>
<keyword evidence="1" id="KW-0472">Membrane</keyword>
<dbReference type="Proteomes" id="UP001637996">
    <property type="component" value="Unassembled WGS sequence"/>
</dbReference>
<comment type="caution">
    <text evidence="2">The sequence shown here is derived from an EMBL/GenBank/DDBJ whole genome shotgun (WGS) entry which is preliminary data.</text>
</comment>
<proteinExistence type="predicted"/>
<protein>
    <submittedName>
        <fullName evidence="2">TraX family protein</fullName>
    </submittedName>
</protein>
<feature type="transmembrane region" description="Helical" evidence="1">
    <location>
        <begin position="21"/>
        <end position="42"/>
    </location>
</feature>
<evidence type="ECO:0000313" key="2">
    <source>
        <dbReference type="EMBL" id="MFO3664892.1"/>
    </source>
</evidence>
<evidence type="ECO:0000256" key="1">
    <source>
        <dbReference type="SAM" id="Phobius"/>
    </source>
</evidence>
<organism evidence="2 3">
    <name type="scientific">Anaerococcus martiniensis</name>
    <dbReference type="NCBI Taxonomy" id="3115615"/>
    <lineage>
        <taxon>Bacteria</taxon>
        <taxon>Bacillati</taxon>
        <taxon>Bacillota</taxon>
        <taxon>Tissierellia</taxon>
        <taxon>Tissierellales</taxon>
        <taxon>Peptoniphilaceae</taxon>
        <taxon>Anaerococcus</taxon>
    </lineage>
</organism>
<dbReference type="Pfam" id="PF05857">
    <property type="entry name" value="TraX"/>
    <property type="match status" value="1"/>
</dbReference>
<name>A0ABW9M8Q7_9FIRM</name>
<reference evidence="2 3" key="1">
    <citation type="journal article" date="2025" name="Anaerobe">
        <title>Description of Anaerococcus kampingiae sp. nov., Anaerococcus groningensis sp. nov., Anaerococcus martiniensis sp. nov., and Anaerococcus cruorum sp. nov., isolated from human clinical specimens.</title>
        <authorList>
            <person name="Boiten K.E."/>
            <person name="Meijer J."/>
            <person name="van Wezel E.M."/>
            <person name="Veloo A.C.M."/>
        </authorList>
    </citation>
    <scope>NUCLEOTIDE SEQUENCE [LARGE SCALE GENOMIC DNA]</scope>
    <source>
        <strain evidence="2 3">ENR0831</strain>
    </source>
</reference>
<accession>A0ABW9M8Q7</accession>
<feature type="transmembrane region" description="Helical" evidence="1">
    <location>
        <begin position="89"/>
        <end position="108"/>
    </location>
</feature>
<feature type="transmembrane region" description="Helical" evidence="1">
    <location>
        <begin position="205"/>
        <end position="224"/>
    </location>
</feature>
<dbReference type="EMBL" id="JBGMEI010000001">
    <property type="protein sequence ID" value="MFO3664892.1"/>
    <property type="molecule type" value="Genomic_DNA"/>
</dbReference>
<dbReference type="InterPro" id="IPR008875">
    <property type="entry name" value="TraX"/>
</dbReference>
<gene>
    <name evidence="2" type="ORF">ACCQ41_01275</name>
</gene>
<feature type="transmembrane region" description="Helical" evidence="1">
    <location>
        <begin position="54"/>
        <end position="77"/>
    </location>
</feature>
<feature type="transmembrane region" description="Helical" evidence="1">
    <location>
        <begin position="145"/>
        <end position="163"/>
    </location>
</feature>
<dbReference type="RefSeq" id="WP_410030650.1">
    <property type="nucleotide sequence ID" value="NZ_JBGMEI010000001.1"/>
</dbReference>
<feature type="transmembrane region" description="Helical" evidence="1">
    <location>
        <begin position="120"/>
        <end position="138"/>
    </location>
</feature>
<sequence>MNYLVYKDKEEYTKVWYRQRPYLTGAHLKYIAMFFMLLSHLAQTGFMYGLGQKYFVLADIFVLLGRISMPIFCFFTVQAVIYTKDFKKYCLRMLLFALVSEIPFDISIYGTPFYMNGQNVIFTLLIGAIVIYGIDYFWKKEVNTILKILVILIIIFIGTNLALTLRTDYKHNGVMAIVLLYFAKDSKILTSLALLLAFNFEFIMGGYAIPITYGVVYLAIPLIMLYNGQRGKQNKWAFYIFYPAHLLFIYLLKLLFL</sequence>
<feature type="transmembrane region" description="Helical" evidence="1">
    <location>
        <begin position="236"/>
        <end position="256"/>
    </location>
</feature>
<keyword evidence="1" id="KW-1133">Transmembrane helix</keyword>
<keyword evidence="3" id="KW-1185">Reference proteome</keyword>
<evidence type="ECO:0000313" key="3">
    <source>
        <dbReference type="Proteomes" id="UP001637996"/>
    </source>
</evidence>